<dbReference type="GO" id="GO:0008270">
    <property type="term" value="F:zinc ion binding"/>
    <property type="evidence" value="ECO:0007669"/>
    <property type="project" value="UniProtKB-KW"/>
</dbReference>
<evidence type="ECO:0000256" key="2">
    <source>
        <dbReference type="ARBA" id="ARBA00012483"/>
    </source>
</evidence>
<dbReference type="Pfam" id="PF13639">
    <property type="entry name" value="zf-RING_2"/>
    <property type="match status" value="1"/>
</dbReference>
<dbReference type="GO" id="GO:0016567">
    <property type="term" value="P:protein ubiquitination"/>
    <property type="evidence" value="ECO:0007669"/>
    <property type="project" value="TreeGrafter"/>
</dbReference>
<dbReference type="InterPro" id="IPR001841">
    <property type="entry name" value="Znf_RING"/>
</dbReference>
<proteinExistence type="predicted"/>
<evidence type="ECO:0000259" key="10">
    <source>
        <dbReference type="PROSITE" id="PS50089"/>
    </source>
</evidence>
<dbReference type="EC" id="2.3.2.27" evidence="2"/>
<evidence type="ECO:0000256" key="3">
    <source>
        <dbReference type="ARBA" id="ARBA00022679"/>
    </source>
</evidence>
<keyword evidence="5 8" id="KW-0863">Zinc-finger</keyword>
<evidence type="ECO:0000256" key="6">
    <source>
        <dbReference type="ARBA" id="ARBA00022786"/>
    </source>
</evidence>
<organism evidence="11 12">
    <name type="scientific">Bombardia bombarda</name>
    <dbReference type="NCBI Taxonomy" id="252184"/>
    <lineage>
        <taxon>Eukaryota</taxon>
        <taxon>Fungi</taxon>
        <taxon>Dikarya</taxon>
        <taxon>Ascomycota</taxon>
        <taxon>Pezizomycotina</taxon>
        <taxon>Sordariomycetes</taxon>
        <taxon>Sordariomycetidae</taxon>
        <taxon>Sordariales</taxon>
        <taxon>Lasiosphaeriaceae</taxon>
        <taxon>Bombardia</taxon>
    </lineage>
</organism>
<keyword evidence="6" id="KW-0833">Ubl conjugation pathway</keyword>
<dbReference type="GO" id="GO:0061630">
    <property type="term" value="F:ubiquitin protein ligase activity"/>
    <property type="evidence" value="ECO:0007669"/>
    <property type="project" value="UniProtKB-EC"/>
</dbReference>
<dbReference type="GO" id="GO:0005737">
    <property type="term" value="C:cytoplasm"/>
    <property type="evidence" value="ECO:0007669"/>
    <property type="project" value="TreeGrafter"/>
</dbReference>
<evidence type="ECO:0000256" key="9">
    <source>
        <dbReference type="SAM" id="MobiDB-lite"/>
    </source>
</evidence>
<keyword evidence="3" id="KW-0808">Transferase</keyword>
<dbReference type="CDD" id="cd16454">
    <property type="entry name" value="RING-H2_PA-TM-RING"/>
    <property type="match status" value="1"/>
</dbReference>
<dbReference type="Proteomes" id="UP001174934">
    <property type="component" value="Unassembled WGS sequence"/>
</dbReference>
<dbReference type="AlphaFoldDB" id="A0AA39XIC8"/>
<keyword evidence="12" id="KW-1185">Reference proteome</keyword>
<dbReference type="PROSITE" id="PS50089">
    <property type="entry name" value="ZF_RING_2"/>
    <property type="match status" value="1"/>
</dbReference>
<gene>
    <name evidence="11" type="ORF">B0T17DRAFT_513607</name>
</gene>
<evidence type="ECO:0000256" key="1">
    <source>
        <dbReference type="ARBA" id="ARBA00000900"/>
    </source>
</evidence>
<feature type="compositionally biased region" description="Polar residues" evidence="9">
    <location>
        <begin position="69"/>
        <end position="88"/>
    </location>
</feature>
<dbReference type="InterPro" id="IPR013083">
    <property type="entry name" value="Znf_RING/FYVE/PHD"/>
</dbReference>
<keyword evidence="4" id="KW-0479">Metal-binding</keyword>
<feature type="compositionally biased region" description="Polar residues" evidence="9">
    <location>
        <begin position="122"/>
        <end position="133"/>
    </location>
</feature>
<evidence type="ECO:0000256" key="5">
    <source>
        <dbReference type="ARBA" id="ARBA00022771"/>
    </source>
</evidence>
<dbReference type="SUPFAM" id="SSF57850">
    <property type="entry name" value="RING/U-box"/>
    <property type="match status" value="1"/>
</dbReference>
<dbReference type="FunFam" id="3.30.40.10:FF:000127">
    <property type="entry name" value="E3 ubiquitin-protein ligase RNF181"/>
    <property type="match status" value="1"/>
</dbReference>
<evidence type="ECO:0000256" key="4">
    <source>
        <dbReference type="ARBA" id="ARBA00022723"/>
    </source>
</evidence>
<reference evidence="11" key="1">
    <citation type="submission" date="2023-06" db="EMBL/GenBank/DDBJ databases">
        <title>Genome-scale phylogeny and comparative genomics of the fungal order Sordariales.</title>
        <authorList>
            <consortium name="Lawrence Berkeley National Laboratory"/>
            <person name="Hensen N."/>
            <person name="Bonometti L."/>
            <person name="Westerberg I."/>
            <person name="Brannstrom I.O."/>
            <person name="Guillou S."/>
            <person name="Cros-Aarteil S."/>
            <person name="Calhoun S."/>
            <person name="Haridas S."/>
            <person name="Kuo A."/>
            <person name="Mondo S."/>
            <person name="Pangilinan J."/>
            <person name="Riley R."/>
            <person name="LaButti K."/>
            <person name="Andreopoulos B."/>
            <person name="Lipzen A."/>
            <person name="Chen C."/>
            <person name="Yanf M."/>
            <person name="Daum C."/>
            <person name="Ng V."/>
            <person name="Clum A."/>
            <person name="Steindorff A."/>
            <person name="Ohm R."/>
            <person name="Martin F."/>
            <person name="Silar P."/>
            <person name="Natvig D."/>
            <person name="Lalanne C."/>
            <person name="Gautier V."/>
            <person name="Ament-velasquez S.L."/>
            <person name="Kruys A."/>
            <person name="Hutchinson M.I."/>
            <person name="Powell A.J."/>
            <person name="Barry K."/>
            <person name="Miller A.N."/>
            <person name="Grigoriev I.V."/>
            <person name="Debuchy R."/>
            <person name="Gladieux P."/>
            <person name="Thoren M.H."/>
            <person name="Johannesson H."/>
        </authorList>
    </citation>
    <scope>NUCLEOTIDE SEQUENCE</scope>
    <source>
        <strain evidence="11">SMH3391-2</strain>
    </source>
</reference>
<dbReference type="Gene3D" id="3.30.40.10">
    <property type="entry name" value="Zinc/RING finger domain, C3HC4 (zinc finger)"/>
    <property type="match status" value="1"/>
</dbReference>
<evidence type="ECO:0000256" key="8">
    <source>
        <dbReference type="PROSITE-ProRule" id="PRU00175"/>
    </source>
</evidence>
<protein>
    <recommendedName>
        <fullName evidence="2">RING-type E3 ubiquitin transferase</fullName>
        <ecNumber evidence="2">2.3.2.27</ecNumber>
    </recommendedName>
</protein>
<keyword evidence="7" id="KW-0862">Zinc</keyword>
<name>A0AA39XIC8_9PEZI</name>
<dbReference type="PANTHER" id="PTHR15710:SF243">
    <property type="entry name" value="E3 UBIQUITIN-PROTEIN LIGASE PRAJA-2 ISOFORM X1"/>
    <property type="match status" value="1"/>
</dbReference>
<feature type="domain" description="RING-type" evidence="10">
    <location>
        <begin position="185"/>
        <end position="226"/>
    </location>
</feature>
<dbReference type="PANTHER" id="PTHR15710">
    <property type="entry name" value="E3 UBIQUITIN-PROTEIN LIGASE PRAJA"/>
    <property type="match status" value="1"/>
</dbReference>
<comment type="caution">
    <text evidence="11">The sequence shown here is derived from an EMBL/GenBank/DDBJ whole genome shotgun (WGS) entry which is preliminary data.</text>
</comment>
<evidence type="ECO:0000313" key="11">
    <source>
        <dbReference type="EMBL" id="KAK0634546.1"/>
    </source>
</evidence>
<feature type="region of interest" description="Disordered" evidence="9">
    <location>
        <begin position="37"/>
        <end position="133"/>
    </location>
</feature>
<dbReference type="EMBL" id="JAULSR010000001">
    <property type="protein sequence ID" value="KAK0634546.1"/>
    <property type="molecule type" value="Genomic_DNA"/>
</dbReference>
<evidence type="ECO:0000313" key="12">
    <source>
        <dbReference type="Proteomes" id="UP001174934"/>
    </source>
</evidence>
<sequence>MADARHELYCHACHHQWQAMGNCIECPACRSPSTEIVGVPDDPDERRPQPAANHASQISPDNDPRQFHNRQQPSPQQQTDGTANTTTADPHGGDRFIYPPVTFHTTIDTPNRPAPSALQPGTGASLSQADSFTSAEGHRRLVSAYRELMLMLVGPPPASQAAIDKLEVKELDETMVGCGSKTAPCVVCVDDMTLGDKASVLACGHFFHGKCVSSWLKIHDSCPVCRKAIEVEEVE</sequence>
<evidence type="ECO:0000256" key="7">
    <source>
        <dbReference type="ARBA" id="ARBA00022833"/>
    </source>
</evidence>
<dbReference type="SMART" id="SM00184">
    <property type="entry name" value="RING"/>
    <property type="match status" value="1"/>
</dbReference>
<accession>A0AA39XIC8</accession>
<comment type="catalytic activity">
    <reaction evidence="1">
        <text>S-ubiquitinyl-[E2 ubiquitin-conjugating enzyme]-L-cysteine + [acceptor protein]-L-lysine = [E2 ubiquitin-conjugating enzyme]-L-cysteine + N(6)-ubiquitinyl-[acceptor protein]-L-lysine.</text>
        <dbReference type="EC" id="2.3.2.27"/>
    </reaction>
</comment>